<sequence length="177" mass="18927">MELRPLSDPLGDPFFDAVRRRHPDVDVVVLPPAPPPVPPDSLETVGDDEVAATLIRVATLARQLWASAARESAETPEARFAYGTGPGAVRAAARVTTRRDDGFHVLVAIRHELETDGWEVTRPPGVVERIVAHLDDLTVSASYAEGAGALLFELSSASLPVGEARARELTHPSGGDR</sequence>
<reference evidence="1 2" key="1">
    <citation type="submission" date="2016-10" db="EMBL/GenBank/DDBJ databases">
        <authorList>
            <person name="de Groot N.N."/>
        </authorList>
    </citation>
    <scope>NUCLEOTIDE SEQUENCE [LARGE SCALE GENOMIC DNA]</scope>
    <source>
        <strain evidence="1 2">CGMCC 1.11147</strain>
    </source>
</reference>
<dbReference type="Proteomes" id="UP000199004">
    <property type="component" value="Unassembled WGS sequence"/>
</dbReference>
<organism evidence="1 2">
    <name type="scientific">Nocardioides szechwanensis</name>
    <dbReference type="NCBI Taxonomy" id="1005944"/>
    <lineage>
        <taxon>Bacteria</taxon>
        <taxon>Bacillati</taxon>
        <taxon>Actinomycetota</taxon>
        <taxon>Actinomycetes</taxon>
        <taxon>Propionibacteriales</taxon>
        <taxon>Nocardioidaceae</taxon>
        <taxon>Nocardioides</taxon>
    </lineage>
</organism>
<dbReference type="STRING" id="1005944.SAMN05192576_0266"/>
<protein>
    <submittedName>
        <fullName evidence="1">Uncharacterized protein</fullName>
    </submittedName>
</protein>
<evidence type="ECO:0000313" key="2">
    <source>
        <dbReference type="Proteomes" id="UP000199004"/>
    </source>
</evidence>
<dbReference type="EMBL" id="FNIC01000012">
    <property type="protein sequence ID" value="SDO68423.1"/>
    <property type="molecule type" value="Genomic_DNA"/>
</dbReference>
<proteinExistence type="predicted"/>
<keyword evidence="2" id="KW-1185">Reference proteome</keyword>
<evidence type="ECO:0000313" key="1">
    <source>
        <dbReference type="EMBL" id="SDO68423.1"/>
    </source>
</evidence>
<gene>
    <name evidence="1" type="ORF">SAMN05192576_0266</name>
</gene>
<dbReference type="OrthoDB" id="3790213at2"/>
<dbReference type="RefSeq" id="WP_091026990.1">
    <property type="nucleotide sequence ID" value="NZ_BKAE01000027.1"/>
</dbReference>
<accession>A0A1H0LK30</accession>
<dbReference type="AlphaFoldDB" id="A0A1H0LK30"/>
<name>A0A1H0LK30_9ACTN</name>